<dbReference type="InterPro" id="IPR029058">
    <property type="entry name" value="AB_hydrolase_fold"/>
</dbReference>
<keyword evidence="5" id="KW-1185">Reference proteome</keyword>
<dbReference type="InterPro" id="IPR050300">
    <property type="entry name" value="GDXG_lipolytic_enzyme"/>
</dbReference>
<gene>
    <name evidence="4" type="ORF">VRS74_06295</name>
</gene>
<dbReference type="InterPro" id="IPR049492">
    <property type="entry name" value="BD-FAE-like_dom"/>
</dbReference>
<dbReference type="GO" id="GO:0016787">
    <property type="term" value="F:hydrolase activity"/>
    <property type="evidence" value="ECO:0007669"/>
    <property type="project" value="UniProtKB-KW"/>
</dbReference>
<evidence type="ECO:0000313" key="5">
    <source>
        <dbReference type="Proteomes" id="UP001343492"/>
    </source>
</evidence>
<dbReference type="RefSeq" id="WP_354144402.1">
    <property type="nucleotide sequence ID" value="NZ_JAZDQV010000005.1"/>
</dbReference>
<reference evidence="4 5" key="1">
    <citation type="submission" date="2024-01" db="EMBL/GenBank/DDBJ databases">
        <title>The genome sequence of Erythrobacteraceae sp. strain 1XM1-14.</title>
        <authorList>
            <person name="Liu Y."/>
        </authorList>
    </citation>
    <scope>NUCLEOTIDE SEQUENCE [LARGE SCALE GENOMIC DNA]</scope>
    <source>
        <strain evidence="4 5">1XM1-14</strain>
    </source>
</reference>
<organism evidence="4 5">
    <name type="scientific">Altererythrobacter litoralis</name>
    <dbReference type="NCBI Taxonomy" id="3113904"/>
    <lineage>
        <taxon>Bacteria</taxon>
        <taxon>Pseudomonadati</taxon>
        <taxon>Pseudomonadota</taxon>
        <taxon>Alphaproteobacteria</taxon>
        <taxon>Sphingomonadales</taxon>
        <taxon>Erythrobacteraceae</taxon>
        <taxon>Altererythrobacter</taxon>
    </lineage>
</organism>
<feature type="signal peptide" evidence="2">
    <location>
        <begin position="1"/>
        <end position="21"/>
    </location>
</feature>
<evidence type="ECO:0000259" key="3">
    <source>
        <dbReference type="Pfam" id="PF20434"/>
    </source>
</evidence>
<proteinExistence type="predicted"/>
<dbReference type="Gene3D" id="3.40.50.1820">
    <property type="entry name" value="alpha/beta hydrolase"/>
    <property type="match status" value="1"/>
</dbReference>
<dbReference type="Pfam" id="PF20434">
    <property type="entry name" value="BD-FAE"/>
    <property type="match status" value="1"/>
</dbReference>
<name>A0ABU7GDX0_9SPHN</name>
<accession>A0ABU7GDX0</accession>
<keyword evidence="1 4" id="KW-0378">Hydrolase</keyword>
<evidence type="ECO:0000256" key="2">
    <source>
        <dbReference type="SAM" id="SignalP"/>
    </source>
</evidence>
<evidence type="ECO:0000313" key="4">
    <source>
        <dbReference type="EMBL" id="MEE1877294.1"/>
    </source>
</evidence>
<dbReference type="PANTHER" id="PTHR48081:SF33">
    <property type="entry name" value="KYNURENINE FORMAMIDASE"/>
    <property type="match status" value="1"/>
</dbReference>
<sequence length="345" mass="37556">MRTTRMIIAGLAVCGAVTAMAQERTRLPAECRQEIVRLCGTDRSEMRSCMIEKRENLSAPCRQSLRDRVQASRGDAQGEARQSLRRGAQEIAYGSDPLQKLDFHPVSTDRPSPLVLFVHGGGWKRGDKRNATGGFKAPHYNGQGYHFASINYRLVPEATVEQQAADVAAALAKLLAEADRLKIDRRRVVLMGHSAGAHLVALVGTDPQYLRGAGLSYRDVKGVIPLDGAAYDVPAQMDENARLMGDTYKQAFGTDPARQKALSPTHHAAAPNAPAFLILHVQRRDGTAQSKGLGEALRKGDTDATVQGFEGRGLQGHAEINRRLGDPDYPATPVVDAWLKKAFDE</sequence>
<dbReference type="SUPFAM" id="SSF53474">
    <property type="entry name" value="alpha/beta-Hydrolases"/>
    <property type="match status" value="1"/>
</dbReference>
<dbReference type="EMBL" id="JAZDQV010000005">
    <property type="protein sequence ID" value="MEE1877294.1"/>
    <property type="molecule type" value="Genomic_DNA"/>
</dbReference>
<dbReference type="Proteomes" id="UP001343492">
    <property type="component" value="Unassembled WGS sequence"/>
</dbReference>
<feature type="domain" description="BD-FAE-like" evidence="3">
    <location>
        <begin position="104"/>
        <end position="282"/>
    </location>
</feature>
<dbReference type="PANTHER" id="PTHR48081">
    <property type="entry name" value="AB HYDROLASE SUPERFAMILY PROTEIN C4A8.06C"/>
    <property type="match status" value="1"/>
</dbReference>
<evidence type="ECO:0000256" key="1">
    <source>
        <dbReference type="ARBA" id="ARBA00022801"/>
    </source>
</evidence>
<comment type="caution">
    <text evidence="4">The sequence shown here is derived from an EMBL/GenBank/DDBJ whole genome shotgun (WGS) entry which is preliminary data.</text>
</comment>
<protein>
    <submittedName>
        <fullName evidence="4">Alpha/beta hydrolase</fullName>
    </submittedName>
</protein>
<keyword evidence="2" id="KW-0732">Signal</keyword>
<feature type="chain" id="PRO_5045648264" evidence="2">
    <location>
        <begin position="22"/>
        <end position="345"/>
    </location>
</feature>